<proteinExistence type="predicted"/>
<dbReference type="PANTHER" id="PTHR23025:SF3">
    <property type="entry name" value="HORMONE-SENSITIVE LIPASE"/>
    <property type="match status" value="1"/>
</dbReference>
<feature type="domain" description="Alpha/beta hydrolase fold-3" evidence="1">
    <location>
        <begin position="389"/>
        <end position="470"/>
    </location>
</feature>
<dbReference type="PANTHER" id="PTHR23025">
    <property type="entry name" value="TRIACYLGLYCEROL LIPASE"/>
    <property type="match status" value="1"/>
</dbReference>
<reference evidence="2" key="1">
    <citation type="journal article" date="2020" name="Fungal Divers.">
        <title>Resolving the Mortierellaceae phylogeny through synthesis of multi-gene phylogenetics and phylogenomics.</title>
        <authorList>
            <person name="Vandepol N."/>
            <person name="Liber J."/>
            <person name="Desiro A."/>
            <person name="Na H."/>
            <person name="Kennedy M."/>
            <person name="Barry K."/>
            <person name="Grigoriev I.V."/>
            <person name="Miller A.N."/>
            <person name="O'Donnell K."/>
            <person name="Stajich J.E."/>
            <person name="Bonito G."/>
        </authorList>
    </citation>
    <scope>NUCLEOTIDE SEQUENCE</scope>
    <source>
        <strain evidence="2">BC1065</strain>
    </source>
</reference>
<dbReference type="GO" id="GO:0019433">
    <property type="term" value="P:triglyceride catabolic process"/>
    <property type="evidence" value="ECO:0007669"/>
    <property type="project" value="TreeGrafter"/>
</dbReference>
<feature type="domain" description="Alpha/beta hydrolase fold-3" evidence="1">
    <location>
        <begin position="227"/>
        <end position="339"/>
    </location>
</feature>
<feature type="non-terminal residue" evidence="2">
    <location>
        <position position="1"/>
    </location>
</feature>
<dbReference type="OrthoDB" id="5570009at2759"/>
<dbReference type="SUPFAM" id="SSF53474">
    <property type="entry name" value="alpha/beta-Hydrolases"/>
    <property type="match status" value="1"/>
</dbReference>
<sequence length="536" mass="60740">MLGHIVGRPSSGWDRLQVTLVLLGSYVALRKMPAHGPSAFVQELSKRLGVKYTPWQIVIAAFSLLYIFRQGDLILGLNVAEGDDKVYARRHSKSFTRAMWVLNAMDAAFFTAQPIRPAFLRHSLSTLFIVYYLMFPARATAKNRTVRAHINAMQMRASWEKNQHPVLRFLQWLEEPRLGHVRHLTLRRSVAEFGDHADQQESKVWIYFAGTTQQLEDQECLILDIPGGGFVTMGPVHHSDYLKLWASKTGYPVVSLEYGKAPEHPYPYGLNECFDIYRRIVSTKGRCVGLSGKKMPRIVLVGDSAGANFIVSIMVKILEAAEPLPRPVGLVCIYPCMDVDYYLWLRPDQLALIEEELEPGQAVATHHRKRPGHGDGPLISSRVCYFDDPIICPEFARAMAIMYTGSDTKFALQDQYETSPIRTPDHLLQQFPPVFIMTGQKDPLVDDSLVFMARLKRARREAKESDDHDHHHHQSGNMIYLRQDKLRIIQDVSHGFLHFMALMPDIRDAIAVLGEQLKDMLQEPILASEGVPSSDG</sequence>
<dbReference type="InterPro" id="IPR029058">
    <property type="entry name" value="AB_hydrolase_fold"/>
</dbReference>
<evidence type="ECO:0000259" key="1">
    <source>
        <dbReference type="Pfam" id="PF07859"/>
    </source>
</evidence>
<keyword evidence="3" id="KW-1185">Reference proteome</keyword>
<evidence type="ECO:0000313" key="3">
    <source>
        <dbReference type="Proteomes" id="UP000807716"/>
    </source>
</evidence>
<comment type="caution">
    <text evidence="2">The sequence shown here is derived from an EMBL/GenBank/DDBJ whole genome shotgun (WGS) entry which is preliminary data.</text>
</comment>
<dbReference type="EMBL" id="JAAAJB010000931">
    <property type="protein sequence ID" value="KAG0249846.1"/>
    <property type="molecule type" value="Genomic_DNA"/>
</dbReference>
<protein>
    <recommendedName>
        <fullName evidence="1">Alpha/beta hydrolase fold-3 domain-containing protein</fullName>
    </recommendedName>
</protein>
<evidence type="ECO:0000313" key="2">
    <source>
        <dbReference type="EMBL" id="KAG0249846.1"/>
    </source>
</evidence>
<dbReference type="Pfam" id="PF07859">
    <property type="entry name" value="Abhydrolase_3"/>
    <property type="match status" value="2"/>
</dbReference>
<dbReference type="GO" id="GO:0004806">
    <property type="term" value="F:triacylglycerol lipase activity"/>
    <property type="evidence" value="ECO:0007669"/>
    <property type="project" value="TreeGrafter"/>
</dbReference>
<gene>
    <name evidence="2" type="ORF">DFQ27_009760</name>
</gene>
<dbReference type="GO" id="GO:0004771">
    <property type="term" value="F:sterol ester esterase activity"/>
    <property type="evidence" value="ECO:0007669"/>
    <property type="project" value="TreeGrafter"/>
</dbReference>
<dbReference type="InterPro" id="IPR013094">
    <property type="entry name" value="AB_hydrolase_3"/>
</dbReference>
<name>A0A9P6TW76_9FUNG</name>
<dbReference type="GO" id="GO:0005829">
    <property type="term" value="C:cytosol"/>
    <property type="evidence" value="ECO:0007669"/>
    <property type="project" value="TreeGrafter"/>
</dbReference>
<accession>A0A9P6TW76</accession>
<dbReference type="Proteomes" id="UP000807716">
    <property type="component" value="Unassembled WGS sequence"/>
</dbReference>
<organism evidence="2 3">
    <name type="scientific">Actinomortierella ambigua</name>
    <dbReference type="NCBI Taxonomy" id="1343610"/>
    <lineage>
        <taxon>Eukaryota</taxon>
        <taxon>Fungi</taxon>
        <taxon>Fungi incertae sedis</taxon>
        <taxon>Mucoromycota</taxon>
        <taxon>Mortierellomycotina</taxon>
        <taxon>Mortierellomycetes</taxon>
        <taxon>Mortierellales</taxon>
        <taxon>Mortierellaceae</taxon>
        <taxon>Actinomortierella</taxon>
    </lineage>
</organism>
<dbReference type="AlphaFoldDB" id="A0A9P6TW76"/>
<dbReference type="Gene3D" id="3.40.50.1820">
    <property type="entry name" value="alpha/beta hydrolase"/>
    <property type="match status" value="1"/>
</dbReference>